<dbReference type="SMART" id="SM00922">
    <property type="entry name" value="MR_MLE"/>
    <property type="match status" value="1"/>
</dbReference>
<dbReference type="SUPFAM" id="SSF51604">
    <property type="entry name" value="Enolase C-terminal domain-like"/>
    <property type="match status" value="1"/>
</dbReference>
<evidence type="ECO:0000256" key="3">
    <source>
        <dbReference type="ARBA" id="ARBA00022842"/>
    </source>
</evidence>
<dbReference type="InterPro" id="IPR029017">
    <property type="entry name" value="Enolase-like_N"/>
</dbReference>
<evidence type="ECO:0000256" key="1">
    <source>
        <dbReference type="ARBA" id="ARBA00001946"/>
    </source>
</evidence>
<accession>A0ABZ3C4S9</accession>
<dbReference type="InterPro" id="IPR046945">
    <property type="entry name" value="RHMD-like"/>
</dbReference>
<dbReference type="Proteomes" id="UP001434337">
    <property type="component" value="Chromosome"/>
</dbReference>
<evidence type="ECO:0000313" key="5">
    <source>
        <dbReference type="EMBL" id="WZW97713.1"/>
    </source>
</evidence>
<dbReference type="PANTHER" id="PTHR13794">
    <property type="entry name" value="ENOLASE SUPERFAMILY, MANDELATE RACEMASE"/>
    <property type="match status" value="1"/>
</dbReference>
<feature type="domain" description="Mandelate racemase/muconate lactonizing enzyme C-terminal" evidence="4">
    <location>
        <begin position="143"/>
        <end position="244"/>
    </location>
</feature>
<dbReference type="SFLD" id="SFLDG00179">
    <property type="entry name" value="mandelate_racemase"/>
    <property type="match status" value="1"/>
</dbReference>
<reference evidence="5 6" key="1">
    <citation type="journal article" date="2023" name="Environ Microbiome">
        <title>A coral-associated actinobacterium mitigates coral bleaching under heat stress.</title>
        <authorList>
            <person name="Li J."/>
            <person name="Zou Y."/>
            <person name="Li Q."/>
            <person name="Zhang J."/>
            <person name="Bourne D.G."/>
            <person name="Lyu Y."/>
            <person name="Liu C."/>
            <person name="Zhang S."/>
        </authorList>
    </citation>
    <scope>NUCLEOTIDE SEQUENCE [LARGE SCALE GENOMIC DNA]</scope>
    <source>
        <strain evidence="5 6">SCSIO 13291</strain>
    </source>
</reference>
<proteinExistence type="predicted"/>
<dbReference type="SUPFAM" id="SSF54826">
    <property type="entry name" value="Enolase N-terminal domain-like"/>
    <property type="match status" value="1"/>
</dbReference>
<name>A0ABZ3C4S9_9ACTN</name>
<gene>
    <name evidence="5" type="ORF">PCC79_12495</name>
</gene>
<dbReference type="InterPro" id="IPR036849">
    <property type="entry name" value="Enolase-like_C_sf"/>
</dbReference>
<keyword evidence="3" id="KW-0460">Magnesium</keyword>
<evidence type="ECO:0000256" key="2">
    <source>
        <dbReference type="ARBA" id="ARBA00022723"/>
    </source>
</evidence>
<dbReference type="InterPro" id="IPR013341">
    <property type="entry name" value="Mandelate_racemase_N_dom"/>
</dbReference>
<dbReference type="PANTHER" id="PTHR13794:SF58">
    <property type="entry name" value="MITOCHONDRIAL ENOLASE SUPERFAMILY MEMBER 1"/>
    <property type="match status" value="1"/>
</dbReference>
<organism evidence="5 6">
    <name type="scientific">Propioniciclava soli</name>
    <dbReference type="NCBI Taxonomy" id="2775081"/>
    <lineage>
        <taxon>Bacteria</taxon>
        <taxon>Bacillati</taxon>
        <taxon>Actinomycetota</taxon>
        <taxon>Actinomycetes</taxon>
        <taxon>Propionibacteriales</taxon>
        <taxon>Propionibacteriaceae</taxon>
        <taxon>Propioniciclava</taxon>
    </lineage>
</organism>
<evidence type="ECO:0000259" key="4">
    <source>
        <dbReference type="SMART" id="SM00922"/>
    </source>
</evidence>
<evidence type="ECO:0000313" key="6">
    <source>
        <dbReference type="Proteomes" id="UP001434337"/>
    </source>
</evidence>
<protein>
    <submittedName>
        <fullName evidence="5">Enolase C-terminal domain-like protein</fullName>
    </submittedName>
</protein>
<keyword evidence="6" id="KW-1185">Reference proteome</keyword>
<dbReference type="InterPro" id="IPR013342">
    <property type="entry name" value="Mandelate_racemase_C"/>
</dbReference>
<dbReference type="InterPro" id="IPR029065">
    <property type="entry name" value="Enolase_C-like"/>
</dbReference>
<keyword evidence="2" id="KW-0479">Metal-binding</keyword>
<dbReference type="RefSeq" id="WP_342372018.1">
    <property type="nucleotide sequence ID" value="NZ_CP115965.1"/>
</dbReference>
<dbReference type="Gene3D" id="3.20.20.120">
    <property type="entry name" value="Enolase-like C-terminal domain"/>
    <property type="match status" value="1"/>
</dbReference>
<dbReference type="Gene3D" id="3.30.390.10">
    <property type="entry name" value="Enolase-like, N-terminal domain"/>
    <property type="match status" value="1"/>
</dbReference>
<dbReference type="SFLD" id="SFLDS00001">
    <property type="entry name" value="Enolase"/>
    <property type="match status" value="1"/>
</dbReference>
<sequence>MTGATISAVRAAAYTIPTDAPEADGTAAWNSTTLVVVTVTCDGVTGTGWTYGPAACAQIVSGQLAQVVEGRDPMAVPGTWLAMVEAVRNDTRAGAAGYAVSAADVACWDLKARLLHRSLVDLLGTVHADVPVYGSGGFTTYDEQQLSAQLGGWVHDQQIPRVKIKIGQDRGGSVARDLARIAQARSVIGPDAALFVDANGAYSAKQAIRVLRACTDDQVSWFEEPVSSNDLAGLRFVREQVDADVTAGEYGTDVGYFQRMCAASAVDCLQVDARRCGGYTEWLRSAAVAAAHELTVSGHCAPNLHAHVAASTPNLRHLEWFHDHVRIEEQAFDGTLDPQGGTITPDPAAPGHGLTFRPEAMERHRVPAGQGTRRSG</sequence>
<dbReference type="Pfam" id="PF13378">
    <property type="entry name" value="MR_MLE_C"/>
    <property type="match status" value="1"/>
</dbReference>
<dbReference type="Pfam" id="PF02746">
    <property type="entry name" value="MR_MLE_N"/>
    <property type="match status" value="1"/>
</dbReference>
<dbReference type="EMBL" id="CP115965">
    <property type="protein sequence ID" value="WZW97713.1"/>
    <property type="molecule type" value="Genomic_DNA"/>
</dbReference>
<comment type="cofactor">
    <cofactor evidence="1">
        <name>Mg(2+)</name>
        <dbReference type="ChEBI" id="CHEBI:18420"/>
    </cofactor>
</comment>